<keyword evidence="1 5" id="KW-0032">Aminotransferase</keyword>
<comment type="caution">
    <text evidence="6">The sequence shown here is derived from an EMBL/GenBank/DDBJ whole genome shotgun (WGS) entry which is preliminary data.</text>
</comment>
<dbReference type="PROSITE" id="PS00600">
    <property type="entry name" value="AA_TRANSFER_CLASS_3"/>
    <property type="match status" value="1"/>
</dbReference>
<dbReference type="Proteomes" id="UP000279336">
    <property type="component" value="Unassembled WGS sequence"/>
</dbReference>
<dbReference type="GO" id="GO:0005737">
    <property type="term" value="C:cytoplasm"/>
    <property type="evidence" value="ECO:0007669"/>
    <property type="project" value="UniProtKB-SubCell"/>
</dbReference>
<dbReference type="Gene3D" id="3.40.640.10">
    <property type="entry name" value="Type I PLP-dependent aspartate aminotransferase-like (Major domain)"/>
    <property type="match status" value="1"/>
</dbReference>
<dbReference type="SUPFAM" id="SSF53383">
    <property type="entry name" value="PLP-dependent transferases"/>
    <property type="match status" value="1"/>
</dbReference>
<dbReference type="InterPro" id="IPR015424">
    <property type="entry name" value="PyrdxlP-dep_Trfase"/>
</dbReference>
<evidence type="ECO:0000256" key="5">
    <source>
        <dbReference type="HAMAP-Rule" id="MF_01107"/>
    </source>
</evidence>
<dbReference type="InterPro" id="IPR050103">
    <property type="entry name" value="Class-III_PLP-dep_AT"/>
</dbReference>
<proteinExistence type="inferred from homology"/>
<feature type="binding site" evidence="5">
    <location>
        <position position="127"/>
    </location>
    <ligand>
        <name>N(2)-acetyl-L-ornithine</name>
        <dbReference type="ChEBI" id="CHEBI:57805"/>
    </ligand>
</feature>
<dbReference type="InterPro" id="IPR015422">
    <property type="entry name" value="PyrdxlP-dep_Trfase_small"/>
</dbReference>
<dbReference type="Gene3D" id="3.90.1150.10">
    <property type="entry name" value="Aspartate Aminotransferase, domain 1"/>
    <property type="match status" value="1"/>
</dbReference>
<dbReference type="GO" id="GO:0042802">
    <property type="term" value="F:identical protein binding"/>
    <property type="evidence" value="ECO:0007669"/>
    <property type="project" value="TreeGrafter"/>
</dbReference>
<dbReference type="GO" id="GO:0006526">
    <property type="term" value="P:L-arginine biosynthetic process"/>
    <property type="evidence" value="ECO:0007669"/>
    <property type="project" value="UniProtKB-UniRule"/>
</dbReference>
<comment type="miscellaneous">
    <text evidence="5">May also have succinyldiaminopimelate aminotransferase activity, thus carrying out the corresponding step in lysine biosynthesis.</text>
</comment>
<feature type="binding site" evidence="5">
    <location>
        <position position="124"/>
    </location>
    <ligand>
        <name>pyridoxal 5'-phosphate</name>
        <dbReference type="ChEBI" id="CHEBI:597326"/>
    </ligand>
</feature>
<keyword evidence="4 5" id="KW-0663">Pyridoxal phosphate</keyword>
<evidence type="ECO:0000256" key="1">
    <source>
        <dbReference type="ARBA" id="ARBA00022576"/>
    </source>
</evidence>
<dbReference type="PANTHER" id="PTHR11986:SF79">
    <property type="entry name" value="ACETYLORNITHINE AMINOTRANSFERASE, MITOCHONDRIAL"/>
    <property type="match status" value="1"/>
</dbReference>
<dbReference type="Pfam" id="PF00202">
    <property type="entry name" value="Aminotran_3"/>
    <property type="match status" value="1"/>
</dbReference>
<keyword evidence="5" id="KW-0963">Cytoplasm</keyword>
<sequence length="385" mass="40499">MMNTFGHPKRVLVRGRGADVWDADGNHYTDLLAGLAVHALGHAHPAVVEAIAEQAATLGHISNFFASPPQIRLGERLVRLATLGAPGTPARVFFTNSGTEANEAAFKLSRLTGRNRIVAMEGSFHGRTMGALAITHNEHYRTPFEPLPGEIIWVPYGDVEALARAVDETVAAVVLEPIQGESGVVEPGAEFLPAARRLTAEHGALLWVDEVQTGLCRCGSWFVHQQYDVIPDIITVAKGLANGYPIGACIALGEAAELFGPGQHGTTFGGNPVACAAGGAVLQVMETEGLAERSTELGAHLAEAVMALGDPRIDTVRGQGLLRGIVLDRPIAPEVAELALDAGWIINAPRPQVLRIAPPLIITAGQLDGFVAALPGLLDTAQGRA</sequence>
<keyword evidence="2 5" id="KW-0028">Amino-acid biosynthesis</keyword>
<evidence type="ECO:0000313" key="7">
    <source>
        <dbReference type="Proteomes" id="UP000279336"/>
    </source>
</evidence>
<organism evidence="6 7">
    <name type="scientific">Propionibacterium australiense</name>
    <dbReference type="NCBI Taxonomy" id="119981"/>
    <lineage>
        <taxon>Bacteria</taxon>
        <taxon>Bacillati</taxon>
        <taxon>Actinomycetota</taxon>
        <taxon>Actinomycetes</taxon>
        <taxon>Propionibacteriales</taxon>
        <taxon>Propionibacteriaceae</taxon>
        <taxon>Propionibacterium</taxon>
    </lineage>
</organism>
<dbReference type="NCBIfam" id="NF002874">
    <property type="entry name" value="PRK03244.1"/>
    <property type="match status" value="1"/>
</dbReference>
<evidence type="ECO:0000256" key="4">
    <source>
        <dbReference type="ARBA" id="ARBA00022898"/>
    </source>
</evidence>
<feature type="binding site" evidence="5">
    <location>
        <position position="266"/>
    </location>
    <ligand>
        <name>N(2)-acetyl-L-ornithine</name>
        <dbReference type="ChEBI" id="CHEBI:57805"/>
    </ligand>
</feature>
<comment type="catalytic activity">
    <reaction evidence="5">
        <text>N(2)-acetyl-L-ornithine + 2-oxoglutarate = N-acetyl-L-glutamate 5-semialdehyde + L-glutamate</text>
        <dbReference type="Rhea" id="RHEA:18049"/>
        <dbReference type="ChEBI" id="CHEBI:16810"/>
        <dbReference type="ChEBI" id="CHEBI:29123"/>
        <dbReference type="ChEBI" id="CHEBI:29985"/>
        <dbReference type="ChEBI" id="CHEBI:57805"/>
        <dbReference type="EC" id="2.6.1.11"/>
    </reaction>
</comment>
<accession>A0A8B3FMA6</accession>
<protein>
    <recommendedName>
        <fullName evidence="5">Acetylornithine aminotransferase</fullName>
        <shortName evidence="5">ACOAT</shortName>
        <ecNumber evidence="5">2.6.1.11</ecNumber>
    </recommendedName>
</protein>
<dbReference type="UniPathway" id="UPA00068">
    <property type="reaction ID" value="UER00109"/>
</dbReference>
<feature type="binding site" evidence="5">
    <location>
        <position position="267"/>
    </location>
    <ligand>
        <name>pyridoxal 5'-phosphate</name>
        <dbReference type="ChEBI" id="CHEBI:597326"/>
    </ligand>
</feature>
<evidence type="ECO:0000256" key="2">
    <source>
        <dbReference type="ARBA" id="ARBA00022605"/>
    </source>
</evidence>
<dbReference type="InterPro" id="IPR005814">
    <property type="entry name" value="Aminotrans_3"/>
</dbReference>
<dbReference type="PIRSF" id="PIRSF000521">
    <property type="entry name" value="Transaminase_4ab_Lys_Orn"/>
    <property type="match status" value="1"/>
</dbReference>
<comment type="subunit">
    <text evidence="5">Homodimer.</text>
</comment>
<dbReference type="FunFam" id="3.40.640.10:FF:000004">
    <property type="entry name" value="Acetylornithine aminotransferase"/>
    <property type="match status" value="1"/>
</dbReference>
<dbReference type="EC" id="2.6.1.11" evidence="5"/>
<dbReference type="InterPro" id="IPR049704">
    <property type="entry name" value="Aminotrans_3_PPA_site"/>
</dbReference>
<evidence type="ECO:0000313" key="6">
    <source>
        <dbReference type="EMBL" id="RLP06579.1"/>
    </source>
</evidence>
<comment type="pathway">
    <text evidence="5">Amino-acid biosynthesis; L-arginine biosynthesis; N(2)-acetyl-L-ornithine from L-glutamate: step 4/4.</text>
</comment>
<dbReference type="GO" id="GO:0030170">
    <property type="term" value="F:pyridoxal phosphate binding"/>
    <property type="evidence" value="ECO:0007669"/>
    <property type="project" value="InterPro"/>
</dbReference>
<dbReference type="AlphaFoldDB" id="A0A8B3FMA6"/>
<dbReference type="GO" id="GO:0003992">
    <property type="term" value="F:N2-acetyl-L-ornithine:2-oxoglutarate 5-aminotransferase activity"/>
    <property type="evidence" value="ECO:0007669"/>
    <property type="project" value="UniProtKB-UniRule"/>
</dbReference>
<dbReference type="CDD" id="cd00610">
    <property type="entry name" value="OAT_like"/>
    <property type="match status" value="1"/>
</dbReference>
<dbReference type="HAMAP" id="MF_01107">
    <property type="entry name" value="ArgD_aminotrans_3"/>
    <property type="match status" value="1"/>
</dbReference>
<keyword evidence="3 5" id="KW-0808">Transferase</keyword>
<keyword evidence="5" id="KW-0055">Arginine biosynthesis</keyword>
<dbReference type="EMBL" id="RCIW01000025">
    <property type="protein sequence ID" value="RLP06579.1"/>
    <property type="molecule type" value="Genomic_DNA"/>
</dbReference>
<dbReference type="InterPro" id="IPR015421">
    <property type="entry name" value="PyrdxlP-dep_Trfase_major"/>
</dbReference>
<dbReference type="OrthoDB" id="4510254at2"/>
<feature type="modified residue" description="N6-(pyridoxal phosphate)lysine" evidence="5">
    <location>
        <position position="238"/>
    </location>
</feature>
<gene>
    <name evidence="5" type="primary">argD</name>
    <name evidence="6" type="ORF">D7U36_12725</name>
</gene>
<comment type="subcellular location">
    <subcellularLocation>
        <location evidence="5">Cytoplasm</location>
    </subcellularLocation>
</comment>
<dbReference type="NCBIfam" id="TIGR00707">
    <property type="entry name" value="argD"/>
    <property type="match status" value="1"/>
</dbReference>
<feature type="binding site" evidence="5">
    <location>
        <begin position="209"/>
        <end position="212"/>
    </location>
    <ligand>
        <name>pyridoxal 5'-phosphate</name>
        <dbReference type="ChEBI" id="CHEBI:597326"/>
    </ligand>
</feature>
<reference evidence="6 7" key="1">
    <citation type="submission" date="2018-10" db="EMBL/GenBank/DDBJ databases">
        <title>Propionibacterium australiense Genome Sequencing and Assembly.</title>
        <authorList>
            <person name="Bernier A.-M."/>
            <person name="Bernard K."/>
        </authorList>
    </citation>
    <scope>NUCLEOTIDE SEQUENCE [LARGE SCALE GENOMIC DNA]</scope>
    <source>
        <strain evidence="6 7">NML98A078</strain>
    </source>
</reference>
<evidence type="ECO:0000256" key="3">
    <source>
        <dbReference type="ARBA" id="ARBA00022679"/>
    </source>
</evidence>
<name>A0A8B3FMA6_9ACTN</name>
<comment type="similarity">
    <text evidence="5">Belongs to the class-III pyridoxal-phosphate-dependent aminotransferase family. ArgD subfamily.</text>
</comment>
<feature type="binding site" evidence="5">
    <location>
        <begin position="98"/>
        <end position="99"/>
    </location>
    <ligand>
        <name>pyridoxal 5'-phosphate</name>
        <dbReference type="ChEBI" id="CHEBI:597326"/>
    </ligand>
</feature>
<comment type="cofactor">
    <cofactor evidence="5">
        <name>pyridoxal 5'-phosphate</name>
        <dbReference type="ChEBI" id="CHEBI:597326"/>
    </cofactor>
    <text evidence="5">Binds 1 pyridoxal phosphate per subunit.</text>
</comment>
<dbReference type="InterPro" id="IPR004636">
    <property type="entry name" value="AcOrn/SuccOrn_fam"/>
</dbReference>
<dbReference type="PANTHER" id="PTHR11986">
    <property type="entry name" value="AMINOTRANSFERASE CLASS III"/>
    <property type="match status" value="1"/>
</dbReference>